<proteinExistence type="predicted"/>
<evidence type="ECO:0000313" key="1">
    <source>
        <dbReference type="EMBL" id="ASD62220.1"/>
    </source>
</evidence>
<dbReference type="InterPro" id="IPR011718">
    <property type="entry name" value="GshA"/>
</dbReference>
<protein>
    <submittedName>
        <fullName evidence="1">Glutamate--cysteine ligase</fullName>
    </submittedName>
</protein>
<dbReference type="OrthoDB" id="5288610at2"/>
<name>A0A1Z3N419_BDEBC</name>
<keyword evidence="1" id="KW-0436">Ligase</keyword>
<sequence>MAKLILHKQTLANMNEICAWFASKTANMSYPIYSSYDIRDSGYKISNVDANIFPAGFNNICPTDKESAPALVDKYLTKHYGAGIKNIMLVTEEHTNNAFYWENVHTIRKLIEATGRVVKVAIPRDLPEPLKLTSSAGNEVIVHSALKGGELLKSFTPDLIISNNDFSEAYEEWAPTMSEFPMNPPRELGWYQRKKSTYFKYYNQLASEFAEVAQIDPFLLRVETELFEHFDIGDENSRNALAEKVDQMLARLREDYKKRGINQEPFVFVKNNAGTYGLAVIRVGSGEEVKAWSYKSRKKMKAAKGGRDVEEVIIQEGIPSIVEADGASAEPVIYMVGCELVGGFLRTHAEKSSTESLNSPGAVYKRLCVSDLAINTPGCPQENVYGWTAKLGLLAIAMEAQEMGAVFKGYTPVGCGKQ</sequence>
<dbReference type="InterPro" id="IPR042520">
    <property type="entry name" value="GshA_N"/>
</dbReference>
<dbReference type="Pfam" id="PF08886">
    <property type="entry name" value="GshA"/>
    <property type="match status" value="1"/>
</dbReference>
<dbReference type="Gene3D" id="3.40.50.11280">
    <property type="entry name" value="Glutamate-cysteine ligase, N-terminal domain"/>
    <property type="match status" value="1"/>
</dbReference>
<organism evidence="1 2">
    <name type="scientific">Bdellovibrio bacteriovorus</name>
    <dbReference type="NCBI Taxonomy" id="959"/>
    <lineage>
        <taxon>Bacteria</taxon>
        <taxon>Pseudomonadati</taxon>
        <taxon>Bdellovibrionota</taxon>
        <taxon>Bdellovibrionia</taxon>
        <taxon>Bdellovibrionales</taxon>
        <taxon>Pseudobdellovibrionaceae</taxon>
        <taxon>Bdellovibrio</taxon>
    </lineage>
</organism>
<accession>A0A1Z3N419</accession>
<dbReference type="AlphaFoldDB" id="A0A1Z3N419"/>
<dbReference type="EMBL" id="CP020946">
    <property type="protein sequence ID" value="ASD62220.1"/>
    <property type="molecule type" value="Genomic_DNA"/>
</dbReference>
<dbReference type="RefSeq" id="WP_088563877.1">
    <property type="nucleotide sequence ID" value="NZ_CP020946.1"/>
</dbReference>
<evidence type="ECO:0000313" key="2">
    <source>
        <dbReference type="Proteomes" id="UP000197003"/>
    </source>
</evidence>
<dbReference type="GO" id="GO:0016874">
    <property type="term" value="F:ligase activity"/>
    <property type="evidence" value="ECO:0007669"/>
    <property type="project" value="UniProtKB-KW"/>
</dbReference>
<gene>
    <name evidence="1" type="ORF">B9G79_00885</name>
</gene>
<dbReference type="NCBIfam" id="TIGR02049">
    <property type="entry name" value="gshA_ferroox"/>
    <property type="match status" value="1"/>
</dbReference>
<dbReference type="Proteomes" id="UP000197003">
    <property type="component" value="Chromosome"/>
</dbReference>
<reference evidence="1 2" key="1">
    <citation type="submission" date="2017-04" db="EMBL/GenBank/DDBJ databases">
        <title>Whole genome sequence of Bdellovibrio bacteriovorus strain SSB218315.</title>
        <authorList>
            <person name="Oyedara O."/>
            <person name="Rodriguez-Perez M.A."/>
        </authorList>
    </citation>
    <scope>NUCLEOTIDE SEQUENCE [LARGE SCALE GENOMIC DNA]</scope>
    <source>
        <strain evidence="1 2">SSB218315</strain>
    </source>
</reference>